<dbReference type="GO" id="GO:0009982">
    <property type="term" value="F:pseudouridine synthase activity"/>
    <property type="evidence" value="ECO:0007669"/>
    <property type="project" value="InterPro"/>
</dbReference>
<dbReference type="InterPro" id="IPR050188">
    <property type="entry name" value="RluA_PseudoU_synthase"/>
</dbReference>
<organism evidence="2 3">
    <name type="scientific">Moraxella catarrhalis</name>
    <name type="common">Branhamella catarrhalis</name>
    <dbReference type="NCBI Taxonomy" id="480"/>
    <lineage>
        <taxon>Bacteria</taxon>
        <taxon>Pseudomonadati</taxon>
        <taxon>Pseudomonadota</taxon>
        <taxon>Gammaproteobacteria</taxon>
        <taxon>Moraxellales</taxon>
        <taxon>Moraxellaceae</taxon>
        <taxon>Moraxella</taxon>
    </lineage>
</organism>
<dbReference type="Gene3D" id="3.30.2350.10">
    <property type="entry name" value="Pseudouridine synthase"/>
    <property type="match status" value="1"/>
</dbReference>
<comment type="caution">
    <text evidence="2">The sequence shown here is derived from an EMBL/GenBank/DDBJ whole genome shotgun (WGS) entry which is preliminary data.</text>
</comment>
<reference evidence="2 3" key="1">
    <citation type="journal article" date="2016" name="Genome Biol. Evol.">
        <title>Comparative Genomic Analyses of the Moraxella catarrhalis Serosensitive and Seroresistant Lineages Demonstrate Their Independent Evolution.</title>
        <authorList>
            <person name="Earl J.P."/>
            <person name="de Vries S.P."/>
            <person name="Ahmed A."/>
            <person name="Powell E."/>
            <person name="Schultz M.P."/>
            <person name="Hermans P.W."/>
            <person name="Hill D.J."/>
            <person name="Zhou Z."/>
            <person name="Constantinidou C.I."/>
            <person name="Hu F.Z."/>
            <person name="Bootsma H.J."/>
            <person name="Ehrlich G.D."/>
        </authorList>
    </citation>
    <scope>NUCLEOTIDE SEQUENCE [LARGE SCALE GENOMIC DNA]</scope>
    <source>
        <strain evidence="2 3">Z7542</strain>
    </source>
</reference>
<sequence length="298" mass="34078">MMRDGVSPSQLYLPKSAAQPATIFEYVYSKFPHVGLAVWQARFEDGLVTDSQGIALRIDSPYRHGETISYYRHLPDETVVPFEHHIIYDNQDLMVVDKPHFLTVAPAGRYVQQTLLTRLKHMTANDDLSPVHRLDRETAGLILFTKTSGARRLYQSLFATQQITKVYHAIAPMTQAHRFPLAIELHLERGEPFYTMAVGKDAPNTRTDMDVLAVSDDGKWAKYELRPTTGKLHQLRVHLNYLGIPIAHDSYYPSVVHRAEDDFDHPLQLLAKRLSFTDPITHELMSFESSFELDFSKV</sequence>
<dbReference type="OrthoDB" id="9807829at2"/>
<accession>A0A198UMW5</accession>
<name>A0A198UMW5_MORCA</name>
<keyword evidence="3" id="KW-1185">Reference proteome</keyword>
<dbReference type="Proteomes" id="UP000078228">
    <property type="component" value="Unassembled WGS sequence"/>
</dbReference>
<dbReference type="PANTHER" id="PTHR21600:SF84">
    <property type="entry name" value="PSEUDOURIDINE SYNTHASE RSUA_RLUA-LIKE DOMAIN-CONTAINING PROTEIN"/>
    <property type="match status" value="1"/>
</dbReference>
<dbReference type="InterPro" id="IPR020103">
    <property type="entry name" value="PsdUridine_synth_cat_dom_sf"/>
</dbReference>
<dbReference type="InterPro" id="IPR006145">
    <property type="entry name" value="PsdUridine_synth_RsuA/RluA"/>
</dbReference>
<evidence type="ECO:0000259" key="1">
    <source>
        <dbReference type="Pfam" id="PF00849"/>
    </source>
</evidence>
<dbReference type="PROSITE" id="PS01129">
    <property type="entry name" value="PSI_RLU"/>
    <property type="match status" value="1"/>
</dbReference>
<evidence type="ECO:0000313" key="3">
    <source>
        <dbReference type="Proteomes" id="UP000078228"/>
    </source>
</evidence>
<dbReference type="AlphaFoldDB" id="A0A198UMW5"/>
<dbReference type="SUPFAM" id="SSF55120">
    <property type="entry name" value="Pseudouridine synthase"/>
    <property type="match status" value="1"/>
</dbReference>
<dbReference type="GO" id="GO:0140098">
    <property type="term" value="F:catalytic activity, acting on RNA"/>
    <property type="evidence" value="ECO:0007669"/>
    <property type="project" value="UniProtKB-ARBA"/>
</dbReference>
<dbReference type="InterPro" id="IPR006224">
    <property type="entry name" value="PsdUridine_synth_RluA-like_CS"/>
</dbReference>
<dbReference type="GO" id="GO:0003723">
    <property type="term" value="F:RNA binding"/>
    <property type="evidence" value="ECO:0007669"/>
    <property type="project" value="InterPro"/>
</dbReference>
<gene>
    <name evidence="2" type="ORF">AO384_0371</name>
</gene>
<dbReference type="GO" id="GO:0000455">
    <property type="term" value="P:enzyme-directed rRNA pseudouridine synthesis"/>
    <property type="evidence" value="ECO:0007669"/>
    <property type="project" value="TreeGrafter"/>
</dbReference>
<feature type="domain" description="Pseudouridine synthase RsuA/RluA-like" evidence="1">
    <location>
        <begin position="92"/>
        <end position="240"/>
    </location>
</feature>
<protein>
    <recommendedName>
        <fullName evidence="1">Pseudouridine synthase RsuA/RluA-like domain-containing protein</fullName>
    </recommendedName>
</protein>
<dbReference type="PATRIC" id="fig|480.237.peg.529"/>
<dbReference type="RefSeq" id="WP_064611104.1">
    <property type="nucleotide sequence ID" value="NZ_LXHB01000082.1"/>
</dbReference>
<dbReference type="EMBL" id="LXHC01000005">
    <property type="protein sequence ID" value="OAU97685.1"/>
    <property type="molecule type" value="Genomic_DNA"/>
</dbReference>
<dbReference type="PANTHER" id="PTHR21600">
    <property type="entry name" value="MITOCHONDRIAL RNA PSEUDOURIDINE SYNTHASE"/>
    <property type="match status" value="1"/>
</dbReference>
<dbReference type="Pfam" id="PF00849">
    <property type="entry name" value="PseudoU_synth_2"/>
    <property type="match status" value="1"/>
</dbReference>
<evidence type="ECO:0000313" key="2">
    <source>
        <dbReference type="EMBL" id="OAU97685.1"/>
    </source>
</evidence>
<proteinExistence type="predicted"/>